<dbReference type="GO" id="GO:0043952">
    <property type="term" value="P:protein transport by the Sec complex"/>
    <property type="evidence" value="ECO:0007669"/>
    <property type="project" value="UniProtKB-UniRule"/>
</dbReference>
<name>A0A2M6WHZ9_9BACT</name>
<keyword evidence="5 9" id="KW-0653">Protein transport</keyword>
<evidence type="ECO:0000256" key="8">
    <source>
        <dbReference type="ARBA" id="ARBA00023136"/>
    </source>
</evidence>
<feature type="transmembrane region" description="Helical" evidence="9">
    <location>
        <begin position="155"/>
        <end position="177"/>
    </location>
</feature>
<keyword evidence="8 9" id="KW-0472">Membrane</keyword>
<reference evidence="12" key="1">
    <citation type="submission" date="2017-09" db="EMBL/GenBank/DDBJ databases">
        <title>Depth-based differentiation of microbial function through sediment-hosted aquifers and enrichment of novel symbionts in the deep terrestrial subsurface.</title>
        <authorList>
            <person name="Probst A.J."/>
            <person name="Ladd B."/>
            <person name="Jarett J.K."/>
            <person name="Geller-Mcgrath D.E."/>
            <person name="Sieber C.M.K."/>
            <person name="Emerson J.B."/>
            <person name="Anantharaman K."/>
            <person name="Thomas B.C."/>
            <person name="Malmstrom R."/>
            <person name="Stieglmeier M."/>
            <person name="Klingl A."/>
            <person name="Woyke T."/>
            <person name="Ryan C.M."/>
            <person name="Banfield J.F."/>
        </authorList>
    </citation>
    <scope>NUCLEOTIDE SEQUENCE [LARGE SCALE GENOMIC DNA]</scope>
</reference>
<evidence type="ECO:0000256" key="9">
    <source>
        <dbReference type="HAMAP-Rule" id="MF_01464"/>
    </source>
</evidence>
<dbReference type="AlphaFoldDB" id="A0A2M6WHZ9"/>
<dbReference type="InterPro" id="IPR022645">
    <property type="entry name" value="SecD/SecF_bac"/>
</dbReference>
<dbReference type="PRINTS" id="PR01755">
    <property type="entry name" value="SECFTRNLCASE"/>
</dbReference>
<dbReference type="InterPro" id="IPR005665">
    <property type="entry name" value="SecF_bac"/>
</dbReference>
<feature type="transmembrane region" description="Helical" evidence="9">
    <location>
        <begin position="265"/>
        <end position="291"/>
    </location>
</feature>
<feature type="transmembrane region" description="Helical" evidence="9">
    <location>
        <begin position="12"/>
        <end position="34"/>
    </location>
</feature>
<keyword evidence="2 9" id="KW-0813">Transport</keyword>
<dbReference type="GO" id="GO:0005886">
    <property type="term" value="C:plasma membrane"/>
    <property type="evidence" value="ECO:0007669"/>
    <property type="project" value="UniProtKB-SubCell"/>
</dbReference>
<dbReference type="InterPro" id="IPR022646">
    <property type="entry name" value="SecD/SecF_CS"/>
</dbReference>
<dbReference type="GO" id="GO:0006605">
    <property type="term" value="P:protein targeting"/>
    <property type="evidence" value="ECO:0007669"/>
    <property type="project" value="UniProtKB-UniRule"/>
</dbReference>
<comment type="function">
    <text evidence="9">Part of the Sec protein translocase complex. Interacts with the SecYEG preprotein conducting channel. SecDF uses the proton motive force (PMF) to complete protein translocation after the ATP-dependent function of SecA.</text>
</comment>
<dbReference type="EMBL" id="PFBA01000024">
    <property type="protein sequence ID" value="PIT92402.1"/>
    <property type="molecule type" value="Genomic_DNA"/>
</dbReference>
<keyword evidence="4 9" id="KW-0812">Transmembrane</keyword>
<dbReference type="PANTHER" id="PTHR30081">
    <property type="entry name" value="PROTEIN-EXPORT MEMBRANE PROTEIN SEC"/>
    <property type="match status" value="1"/>
</dbReference>
<evidence type="ECO:0000313" key="12">
    <source>
        <dbReference type="Proteomes" id="UP000228635"/>
    </source>
</evidence>
<dbReference type="HAMAP" id="MF_01464_B">
    <property type="entry name" value="SecF_B"/>
    <property type="match status" value="1"/>
</dbReference>
<evidence type="ECO:0000256" key="1">
    <source>
        <dbReference type="ARBA" id="ARBA00004651"/>
    </source>
</evidence>
<keyword evidence="3 9" id="KW-1003">Cell membrane</keyword>
<dbReference type="Proteomes" id="UP000228635">
    <property type="component" value="Unassembled WGS sequence"/>
</dbReference>
<feature type="domain" description="Protein export membrane protein SecD/SecF C-terminal" evidence="10">
    <location>
        <begin position="97"/>
        <end position="292"/>
    </location>
</feature>
<feature type="transmembrane region" description="Helical" evidence="9">
    <location>
        <begin position="189"/>
        <end position="208"/>
    </location>
</feature>
<comment type="caution">
    <text evidence="11">The sequence shown here is derived from an EMBL/GenBank/DDBJ whole genome shotgun (WGS) entry which is preliminary data.</text>
</comment>
<dbReference type="InterPro" id="IPR048634">
    <property type="entry name" value="SecD_SecF_C"/>
</dbReference>
<dbReference type="InterPro" id="IPR022813">
    <property type="entry name" value="SecD/SecF_arch_bac"/>
</dbReference>
<sequence length="297" mass="32905">MNIIGHKKISLGISSVLVIASIFMIFMFGFQLGIDFTGGTLWQIKFKDTKITKTELNEYFLLKGETGASVTAASGESFLIRLKEIDEAMHQALLSDVKNKFGDLEELQFETIGSTIGEEVQSRAITAFILVLITISLYVAFVFRKVSKPVSSWKYGIIALVTLFHDAIIPTGLMVVLRRFIHVEIDTNFIVAILVVIGFSIHDTIVVFDRIRENLILKKDTREKFEDIVNLSVNQTIVRSLNTSLTLVVVLVALLFLGSASLTNFILVILAGTIIGTYSSILVASPLLTLWKGNNKS</sequence>
<feature type="transmembrane region" description="Helical" evidence="9">
    <location>
        <begin position="124"/>
        <end position="143"/>
    </location>
</feature>
<evidence type="ECO:0000313" key="11">
    <source>
        <dbReference type="EMBL" id="PIT92402.1"/>
    </source>
</evidence>
<dbReference type="PANTHER" id="PTHR30081:SF8">
    <property type="entry name" value="PROTEIN TRANSLOCASE SUBUNIT SECF"/>
    <property type="match status" value="1"/>
</dbReference>
<organism evidence="11 12">
    <name type="scientific">Candidatus Harrisonbacteria bacterium CG10_big_fil_rev_8_21_14_0_10_42_17</name>
    <dbReference type="NCBI Taxonomy" id="1974584"/>
    <lineage>
        <taxon>Bacteria</taxon>
        <taxon>Candidatus Harrisoniibacteriota</taxon>
    </lineage>
</organism>
<dbReference type="GO" id="GO:0065002">
    <property type="term" value="P:intracellular protein transmembrane transport"/>
    <property type="evidence" value="ECO:0007669"/>
    <property type="project" value="UniProtKB-UniRule"/>
</dbReference>
<evidence type="ECO:0000256" key="3">
    <source>
        <dbReference type="ARBA" id="ARBA00022475"/>
    </source>
</evidence>
<evidence type="ECO:0000256" key="6">
    <source>
        <dbReference type="ARBA" id="ARBA00022989"/>
    </source>
</evidence>
<comment type="similarity">
    <text evidence="9">Belongs to the SecD/SecF family. SecF subfamily.</text>
</comment>
<proteinExistence type="inferred from homology"/>
<keyword evidence="6 9" id="KW-1133">Transmembrane helix</keyword>
<dbReference type="Pfam" id="PF02355">
    <property type="entry name" value="SecD_SecF_C"/>
    <property type="match status" value="1"/>
</dbReference>
<dbReference type="SUPFAM" id="SSF82866">
    <property type="entry name" value="Multidrug efflux transporter AcrB transmembrane domain"/>
    <property type="match status" value="1"/>
</dbReference>
<evidence type="ECO:0000256" key="7">
    <source>
        <dbReference type="ARBA" id="ARBA00023010"/>
    </source>
</evidence>
<evidence type="ECO:0000256" key="4">
    <source>
        <dbReference type="ARBA" id="ARBA00022692"/>
    </source>
</evidence>
<keyword evidence="7 9" id="KW-0811">Translocation</keyword>
<evidence type="ECO:0000259" key="10">
    <source>
        <dbReference type="Pfam" id="PF02355"/>
    </source>
</evidence>
<comment type="subunit">
    <text evidence="9">Forms a complex with SecD. Part of the essential Sec protein translocation apparatus which comprises SecA, SecYEG and auxiliary proteins SecDF. Other proteins may also be involved.</text>
</comment>
<dbReference type="Pfam" id="PF07549">
    <property type="entry name" value="Sec_GG"/>
    <property type="match status" value="1"/>
</dbReference>
<accession>A0A2M6WHZ9</accession>
<dbReference type="GO" id="GO:0015450">
    <property type="term" value="F:protein-transporting ATPase activity"/>
    <property type="evidence" value="ECO:0007669"/>
    <property type="project" value="InterPro"/>
</dbReference>
<evidence type="ECO:0000256" key="2">
    <source>
        <dbReference type="ARBA" id="ARBA00022448"/>
    </source>
</evidence>
<gene>
    <name evidence="9 11" type="primary">secF</name>
    <name evidence="11" type="ORF">COU08_02765</name>
</gene>
<feature type="transmembrane region" description="Helical" evidence="9">
    <location>
        <begin position="241"/>
        <end position="259"/>
    </location>
</feature>
<evidence type="ECO:0000256" key="5">
    <source>
        <dbReference type="ARBA" id="ARBA00022927"/>
    </source>
</evidence>
<comment type="subcellular location">
    <subcellularLocation>
        <location evidence="1 9">Cell membrane</location>
        <topology evidence="1 9">Multi-pass membrane protein</topology>
    </subcellularLocation>
</comment>
<dbReference type="NCBIfam" id="TIGR00966">
    <property type="entry name" value="transloc_SecF"/>
    <property type="match status" value="1"/>
</dbReference>
<dbReference type="Gene3D" id="1.20.1640.10">
    <property type="entry name" value="Multidrug efflux transporter AcrB transmembrane domain"/>
    <property type="match status" value="1"/>
</dbReference>
<protein>
    <recommendedName>
        <fullName evidence="9">Protein-export membrane protein SecF</fullName>
    </recommendedName>
</protein>